<proteinExistence type="predicted"/>
<evidence type="ECO:0000313" key="1">
    <source>
        <dbReference type="EMBL" id="TGK08772.1"/>
    </source>
</evidence>
<evidence type="ECO:0000313" key="2">
    <source>
        <dbReference type="Proteomes" id="UP000298458"/>
    </source>
</evidence>
<protein>
    <submittedName>
        <fullName evidence="1">Uncharacterized protein</fullName>
    </submittedName>
</protein>
<dbReference type="AlphaFoldDB" id="A0A4R9GAM3"/>
<sequence>MTNVSFKKIEWMNAFLLCICLLLIHFSTLRAEENTDFEIPPMPDSAFPKLARTGKSSKDFVPKGWIIECEQTGDISKDTIPDLVLLLHQNDSKKIIANRNGIGVDTMNSNPRILVVALGLPNQGGFRLAVENHSFIPRYTVPTMNDPLSSCPVITKGTLYINLGYWANAGTWNTWDYTYIFWYQSSALRLIGYDYNSTWRNTGELNSKSANYLTCKVKKSNSRIDSDKKNETWSKLSDCTLKTIDDISDGLNFDRSYQE</sequence>
<accession>A0A4R9GAM3</accession>
<dbReference type="RefSeq" id="WP_135768916.1">
    <property type="nucleotide sequence ID" value="NZ_RQET01000010.1"/>
</dbReference>
<organism evidence="1 2">
    <name type="scientific">Leptospira fletcheri</name>
    <dbReference type="NCBI Taxonomy" id="2484981"/>
    <lineage>
        <taxon>Bacteria</taxon>
        <taxon>Pseudomonadati</taxon>
        <taxon>Spirochaetota</taxon>
        <taxon>Spirochaetia</taxon>
        <taxon>Leptospirales</taxon>
        <taxon>Leptospiraceae</taxon>
        <taxon>Leptospira</taxon>
    </lineage>
</organism>
<name>A0A4R9GAM3_9LEPT</name>
<comment type="caution">
    <text evidence="1">The sequence shown here is derived from an EMBL/GenBank/DDBJ whole genome shotgun (WGS) entry which is preliminary data.</text>
</comment>
<dbReference type="Proteomes" id="UP000298458">
    <property type="component" value="Unassembled WGS sequence"/>
</dbReference>
<reference evidence="1" key="1">
    <citation type="journal article" date="2019" name="PLoS Negl. Trop. Dis.">
        <title>Revisiting the worldwide diversity of Leptospira species in the environment.</title>
        <authorList>
            <person name="Vincent A.T."/>
            <person name="Schiettekatte O."/>
            <person name="Bourhy P."/>
            <person name="Veyrier F.J."/>
            <person name="Picardeau M."/>
        </authorList>
    </citation>
    <scope>NUCLEOTIDE SEQUENCE [LARGE SCALE GENOMIC DNA]</scope>
    <source>
        <strain evidence="1">SSW15</strain>
    </source>
</reference>
<gene>
    <name evidence="1" type="ORF">EHO60_14440</name>
</gene>
<dbReference type="OrthoDB" id="86940at2"/>
<keyword evidence="2" id="KW-1185">Reference proteome</keyword>
<dbReference type="EMBL" id="RQET01000010">
    <property type="protein sequence ID" value="TGK08772.1"/>
    <property type="molecule type" value="Genomic_DNA"/>
</dbReference>